<evidence type="ECO:0000259" key="1">
    <source>
        <dbReference type="PROSITE" id="PS01124"/>
    </source>
</evidence>
<dbReference type="KEGG" id="cart:PA27867_3995"/>
<dbReference type="SUPFAM" id="SSF52317">
    <property type="entry name" value="Class I glutamine amidotransferase-like"/>
    <property type="match status" value="1"/>
</dbReference>
<sequence>MGSGVYGSIAIVYVMRIGLIAIDGCFGSAIASIIDIVRVADGARGDVDPRIDPIELAILGPKRRVTTTASMTLSVDHPLSESGEFDVVVVPALGTLTAAATHDALQSRDARSVIASLGRLDEATTRIAAACTGVFAVAETGRMHHRRATTSWFLGPEFRKRYPTVALDLDTMVVVDGNLVTAGAAFAHIDLALSLVRSISPDLAQHVAKLLIIDERPSQAAFVAYEHLRHEDPIVVEFERFVRARLDEPFNVAFVAQSLGTSRRTLERRVRAALNLTPLGFVQRLRIERARHLSATTDFTSAEIALRVGYANAETLRSLLRRERRRS</sequence>
<dbReference type="Gene3D" id="3.40.50.880">
    <property type="match status" value="1"/>
</dbReference>
<dbReference type="PANTHER" id="PTHR43130">
    <property type="entry name" value="ARAC-FAMILY TRANSCRIPTIONAL REGULATOR"/>
    <property type="match status" value="1"/>
</dbReference>
<dbReference type="Pfam" id="PF12833">
    <property type="entry name" value="HTH_18"/>
    <property type="match status" value="1"/>
</dbReference>
<dbReference type="GO" id="GO:0003700">
    <property type="term" value="F:DNA-binding transcription factor activity"/>
    <property type="evidence" value="ECO:0007669"/>
    <property type="project" value="InterPro"/>
</dbReference>
<dbReference type="PANTHER" id="PTHR43130:SF3">
    <property type="entry name" value="HTH-TYPE TRANSCRIPTIONAL REGULATOR RV1931C"/>
    <property type="match status" value="1"/>
</dbReference>
<accession>A0A1B1BR39</accession>
<dbReference type="PATRIC" id="fig|670052.7.peg.4106"/>
<evidence type="ECO:0000313" key="2">
    <source>
        <dbReference type="EMBL" id="ANP74901.1"/>
    </source>
</evidence>
<geneLocation type="plasmid" evidence="3">
    <name>pp27867_2</name>
</geneLocation>
<organism evidence="2 3">
    <name type="scientific">Cryobacterium arcticum</name>
    <dbReference type="NCBI Taxonomy" id="670052"/>
    <lineage>
        <taxon>Bacteria</taxon>
        <taxon>Bacillati</taxon>
        <taxon>Actinomycetota</taxon>
        <taxon>Actinomycetes</taxon>
        <taxon>Micrococcales</taxon>
        <taxon>Microbacteriaceae</taxon>
        <taxon>Cryobacterium</taxon>
    </lineage>
</organism>
<dbReference type="InterPro" id="IPR002818">
    <property type="entry name" value="DJ-1/PfpI"/>
</dbReference>
<dbReference type="GO" id="GO:0043565">
    <property type="term" value="F:sequence-specific DNA binding"/>
    <property type="evidence" value="ECO:0007669"/>
    <property type="project" value="InterPro"/>
</dbReference>
<keyword evidence="3" id="KW-1185">Reference proteome</keyword>
<dbReference type="Pfam" id="PF01965">
    <property type="entry name" value="DJ-1_PfpI"/>
    <property type="match status" value="1"/>
</dbReference>
<name>A0A1B1BR39_9MICO</name>
<dbReference type="AlphaFoldDB" id="A0A1B1BR39"/>
<dbReference type="PROSITE" id="PS01124">
    <property type="entry name" value="HTH_ARAC_FAMILY_2"/>
    <property type="match status" value="1"/>
</dbReference>
<proteinExistence type="predicted"/>
<dbReference type="InterPro" id="IPR018060">
    <property type="entry name" value="HTH_AraC"/>
</dbReference>
<reference evidence="2 3" key="1">
    <citation type="submission" date="2016-06" db="EMBL/GenBank/DDBJ databases">
        <title>Genome sequencing of Cryobacterium arcticum PAMC 27867.</title>
        <authorList>
            <person name="Lee J."/>
            <person name="Kim O.-S."/>
        </authorList>
    </citation>
    <scope>NUCLEOTIDE SEQUENCE [LARGE SCALE GENOMIC DNA]</scope>
    <source>
        <strain evidence="2 3">PAMC 27867</strain>
        <plasmid evidence="3">pp27867_2</plasmid>
    </source>
</reference>
<gene>
    <name evidence="2" type="ORF">PA27867_3995</name>
</gene>
<protein>
    <submittedName>
        <fullName evidence="2">Putative AraC family transcriptional regulator</fullName>
    </submittedName>
</protein>
<dbReference type="Proteomes" id="UP000092582">
    <property type="component" value="Plasmid pP27867_2"/>
</dbReference>
<dbReference type="EMBL" id="CP016284">
    <property type="protein sequence ID" value="ANP74901.1"/>
    <property type="molecule type" value="Genomic_DNA"/>
</dbReference>
<dbReference type="InterPro" id="IPR029062">
    <property type="entry name" value="Class_I_gatase-like"/>
</dbReference>
<dbReference type="Gene3D" id="1.10.10.60">
    <property type="entry name" value="Homeodomain-like"/>
    <property type="match status" value="1"/>
</dbReference>
<dbReference type="CDD" id="cd03138">
    <property type="entry name" value="GATase1_AraC_2"/>
    <property type="match status" value="1"/>
</dbReference>
<keyword evidence="2" id="KW-0614">Plasmid</keyword>
<feature type="domain" description="HTH araC/xylS-type" evidence="1">
    <location>
        <begin position="236"/>
        <end position="327"/>
    </location>
</feature>
<evidence type="ECO:0000313" key="3">
    <source>
        <dbReference type="Proteomes" id="UP000092582"/>
    </source>
</evidence>
<dbReference type="SMART" id="SM00342">
    <property type="entry name" value="HTH_ARAC"/>
    <property type="match status" value="1"/>
</dbReference>
<dbReference type="InterPro" id="IPR052158">
    <property type="entry name" value="INH-QAR"/>
</dbReference>